<dbReference type="EC" id="3.1.26.4" evidence="2"/>
<keyword evidence="8" id="KW-0695">RNA-directed DNA polymerase</keyword>
<dbReference type="PROSITE" id="PS50878">
    <property type="entry name" value="RT_POL"/>
    <property type="match status" value="1"/>
</dbReference>
<dbReference type="PANTHER" id="PTHR41694">
    <property type="entry name" value="ENDOGENOUS RETROVIRUS GROUP K MEMBER POL PROTEIN"/>
    <property type="match status" value="1"/>
</dbReference>
<dbReference type="GO" id="GO:0004523">
    <property type="term" value="F:RNA-DNA hybrid ribonuclease activity"/>
    <property type="evidence" value="ECO:0007669"/>
    <property type="project" value="UniProtKB-EC"/>
</dbReference>
<evidence type="ECO:0000256" key="7">
    <source>
        <dbReference type="ARBA" id="ARBA00022801"/>
    </source>
</evidence>
<dbReference type="Gene3D" id="3.30.70.270">
    <property type="match status" value="1"/>
</dbReference>
<accession>A0A7K9EXL0</accession>
<keyword evidence="4" id="KW-0548">Nucleotidyltransferase</keyword>
<dbReference type="Pfam" id="PF00078">
    <property type="entry name" value="RVT_1"/>
    <property type="match status" value="1"/>
</dbReference>
<evidence type="ECO:0000256" key="4">
    <source>
        <dbReference type="ARBA" id="ARBA00022695"/>
    </source>
</evidence>
<comment type="similarity">
    <text evidence="1">Belongs to the beta type-B retroviral polymerase family. HERV class-II K(HML-2) pol subfamily.</text>
</comment>
<dbReference type="Gene3D" id="3.10.10.10">
    <property type="entry name" value="HIV Type 1 Reverse Transcriptase, subunit A, domain 1"/>
    <property type="match status" value="1"/>
</dbReference>
<organism evidence="10 11">
    <name type="scientific">Stercorarius parasiticus</name>
    <name type="common">Parasitic jaeger</name>
    <name type="synonym">Arctic skua</name>
    <dbReference type="NCBI Taxonomy" id="54059"/>
    <lineage>
        <taxon>Eukaryota</taxon>
        <taxon>Metazoa</taxon>
        <taxon>Chordata</taxon>
        <taxon>Craniata</taxon>
        <taxon>Vertebrata</taxon>
        <taxon>Euteleostomi</taxon>
        <taxon>Archelosauria</taxon>
        <taxon>Archosauria</taxon>
        <taxon>Dinosauria</taxon>
        <taxon>Saurischia</taxon>
        <taxon>Theropoda</taxon>
        <taxon>Coelurosauria</taxon>
        <taxon>Aves</taxon>
        <taxon>Neognathae</taxon>
        <taxon>Neoaves</taxon>
        <taxon>Charadriiformes</taxon>
        <taxon>Stercorariidae</taxon>
        <taxon>Stercorarius</taxon>
    </lineage>
</organism>
<dbReference type="SUPFAM" id="SSF56672">
    <property type="entry name" value="DNA/RNA polymerases"/>
    <property type="match status" value="1"/>
</dbReference>
<dbReference type="AlphaFoldDB" id="A0A7K9EXL0"/>
<name>A0A7K9EXL0_STEPR</name>
<dbReference type="GO" id="GO:0003964">
    <property type="term" value="F:RNA-directed DNA polymerase activity"/>
    <property type="evidence" value="ECO:0007669"/>
    <property type="project" value="UniProtKB-KW"/>
</dbReference>
<evidence type="ECO:0000256" key="2">
    <source>
        <dbReference type="ARBA" id="ARBA00012180"/>
    </source>
</evidence>
<keyword evidence="3" id="KW-0808">Transferase</keyword>
<evidence type="ECO:0000256" key="6">
    <source>
        <dbReference type="ARBA" id="ARBA00022759"/>
    </source>
</evidence>
<evidence type="ECO:0000256" key="1">
    <source>
        <dbReference type="ARBA" id="ARBA00010879"/>
    </source>
</evidence>
<feature type="domain" description="Reverse transcriptase" evidence="9">
    <location>
        <begin position="1"/>
        <end position="101"/>
    </location>
</feature>
<keyword evidence="7" id="KW-0378">Hydrolase</keyword>
<dbReference type="Proteomes" id="UP000532908">
    <property type="component" value="Unassembled WGS sequence"/>
</dbReference>
<evidence type="ECO:0000313" key="10">
    <source>
        <dbReference type="EMBL" id="NXG81354.1"/>
    </source>
</evidence>
<keyword evidence="11" id="KW-1185">Reference proteome</keyword>
<evidence type="ECO:0000259" key="9">
    <source>
        <dbReference type="PROSITE" id="PS50878"/>
    </source>
</evidence>
<dbReference type="InterPro" id="IPR043128">
    <property type="entry name" value="Rev_trsase/Diguanyl_cyclase"/>
</dbReference>
<keyword evidence="6" id="KW-0255">Endonuclease</keyword>
<protein>
    <recommendedName>
        <fullName evidence="2">ribonuclease H</fullName>
        <ecNumber evidence="2">3.1.26.4</ecNumber>
    </recommendedName>
</protein>
<evidence type="ECO:0000256" key="3">
    <source>
        <dbReference type="ARBA" id="ARBA00022679"/>
    </source>
</evidence>
<gene>
    <name evidence="10" type="primary">Ervk8_0</name>
    <name evidence="10" type="ORF">STEPAR_R15886</name>
</gene>
<comment type="caution">
    <text evidence="10">The sequence shown here is derived from an EMBL/GenBank/DDBJ whole genome shotgun (WGS) entry which is preliminary data.</text>
</comment>
<sequence length="101" mass="11690">TLAIIDIKDCFFSIPLHPEDAPRFAFSVPSINKEGPLKRYHWLYLFQGLKNSPSICQWYVAHILSPIRKSFPDAIIYHYMDDILVCASDKVYLDTTVKKTI</sequence>
<dbReference type="GO" id="GO:0035613">
    <property type="term" value="F:RNA stem-loop binding"/>
    <property type="evidence" value="ECO:0007669"/>
    <property type="project" value="TreeGrafter"/>
</dbReference>
<dbReference type="InterPro" id="IPR043502">
    <property type="entry name" value="DNA/RNA_pol_sf"/>
</dbReference>
<reference evidence="10 11" key="1">
    <citation type="submission" date="2019-09" db="EMBL/GenBank/DDBJ databases">
        <title>Bird 10,000 Genomes (B10K) Project - Family phase.</title>
        <authorList>
            <person name="Zhang G."/>
        </authorList>
    </citation>
    <scope>NUCLEOTIDE SEQUENCE [LARGE SCALE GENOMIC DNA]</scope>
    <source>
        <strain evidence="10">B10K-DU-001-20</strain>
        <tissue evidence="10">Muscle</tissue>
    </source>
</reference>
<feature type="non-terminal residue" evidence="10">
    <location>
        <position position="1"/>
    </location>
</feature>
<evidence type="ECO:0000256" key="5">
    <source>
        <dbReference type="ARBA" id="ARBA00022722"/>
    </source>
</evidence>
<evidence type="ECO:0000313" key="11">
    <source>
        <dbReference type="Proteomes" id="UP000532908"/>
    </source>
</evidence>
<dbReference type="EMBL" id="VWZL01000019">
    <property type="protein sequence ID" value="NXG81354.1"/>
    <property type="molecule type" value="Genomic_DNA"/>
</dbReference>
<evidence type="ECO:0000256" key="8">
    <source>
        <dbReference type="ARBA" id="ARBA00022918"/>
    </source>
</evidence>
<dbReference type="InterPro" id="IPR000477">
    <property type="entry name" value="RT_dom"/>
</dbReference>
<dbReference type="PANTHER" id="PTHR41694:SF3">
    <property type="entry name" value="RNA-DIRECTED DNA POLYMERASE-RELATED"/>
    <property type="match status" value="1"/>
</dbReference>
<feature type="non-terminal residue" evidence="10">
    <location>
        <position position="101"/>
    </location>
</feature>
<proteinExistence type="inferred from homology"/>
<keyword evidence="5" id="KW-0540">Nuclease</keyword>